<evidence type="ECO:0000313" key="2">
    <source>
        <dbReference type="Proteomes" id="UP000683575"/>
    </source>
</evidence>
<dbReference type="KEGG" id="nps:KRR39_20890"/>
<dbReference type="InterPro" id="IPR025332">
    <property type="entry name" value="DUF4238"/>
</dbReference>
<name>A0A975SXT1_9ACTN</name>
<dbReference type="Proteomes" id="UP000683575">
    <property type="component" value="Chromosome"/>
</dbReference>
<dbReference type="EMBL" id="CP077062">
    <property type="protein sequence ID" value="QWZ07816.1"/>
    <property type="molecule type" value="Genomic_DNA"/>
</dbReference>
<proteinExistence type="predicted"/>
<protein>
    <submittedName>
        <fullName evidence="1">DUF4238 domain-containing protein</fullName>
    </submittedName>
</protein>
<reference evidence="1" key="1">
    <citation type="submission" date="2021-06" db="EMBL/GenBank/DDBJ databases">
        <title>Complete genome sequence of Nocardioides sp. G188.</title>
        <authorList>
            <person name="Im W.-T."/>
        </authorList>
    </citation>
    <scope>NUCLEOTIDE SEQUENCE</scope>
    <source>
        <strain evidence="1">G188</strain>
    </source>
</reference>
<dbReference type="Pfam" id="PF14022">
    <property type="entry name" value="DUF4238"/>
    <property type="match status" value="1"/>
</dbReference>
<dbReference type="AlphaFoldDB" id="A0A975SXT1"/>
<organism evidence="1 2">
    <name type="scientific">Nocardioides panacis</name>
    <dbReference type="NCBI Taxonomy" id="2849501"/>
    <lineage>
        <taxon>Bacteria</taxon>
        <taxon>Bacillati</taxon>
        <taxon>Actinomycetota</taxon>
        <taxon>Actinomycetes</taxon>
        <taxon>Propionibacteriales</taxon>
        <taxon>Nocardioidaceae</taxon>
        <taxon>Nocardioides</taxon>
    </lineage>
</organism>
<evidence type="ECO:0000313" key="1">
    <source>
        <dbReference type="EMBL" id="QWZ07816.1"/>
    </source>
</evidence>
<accession>A0A975SXT1</accession>
<keyword evidence="2" id="KW-1185">Reference proteome</keyword>
<sequence length="298" mass="33723">MAHNIRPARGQHTVTERLLKGFAADDGRLAVFDREFRQRRLRTPGAGIFTTNFDSWDSRGSEDRWNLFEVNFPAALARVKNRAALMDPPTVDTLRDMLALHWLRSRGMVRARGQAVSRTFGSYRRDAPDTRPELLAEALRQRTGLVATSRSSLEWMADQMINDVQANDLAKWHSQQNLEYFQAARTRFQQLDLHVHYSDTRDLAIGDCPVVTTIKGRSGAGPHQDIGVQKADHVAMPITPDILITLGAEPPSKNLSDNEADYYDNLQWSTFEVWIAARPGGTADQRLKHEAQQKRPLP</sequence>
<gene>
    <name evidence="1" type="ORF">KRR39_20890</name>
</gene>
<dbReference type="RefSeq" id="WP_216939326.1">
    <property type="nucleotide sequence ID" value="NZ_CP077062.1"/>
</dbReference>